<proteinExistence type="predicted"/>
<keyword evidence="1" id="KW-0472">Membrane</keyword>
<evidence type="ECO:0000313" key="2">
    <source>
        <dbReference type="EMBL" id="VEJ46059.1"/>
    </source>
</evidence>
<gene>
    <name evidence="2" type="ORF">NCTC12905_01749</name>
</gene>
<keyword evidence="1" id="KW-0812">Transmembrane</keyword>
<evidence type="ECO:0000313" key="3">
    <source>
        <dbReference type="Proteomes" id="UP000274201"/>
    </source>
</evidence>
<keyword evidence="1" id="KW-1133">Transmembrane helix</keyword>
<reference evidence="2 3" key="1">
    <citation type="submission" date="2018-12" db="EMBL/GenBank/DDBJ databases">
        <authorList>
            <consortium name="Pathogen Informatics"/>
        </authorList>
    </citation>
    <scope>NUCLEOTIDE SEQUENCE [LARGE SCALE GENOMIC DNA]</scope>
    <source>
        <strain evidence="2 3">NCTC12905</strain>
    </source>
</reference>
<accession>A0A3S4YI14</accession>
<name>A0A3S4YI14_BARVI</name>
<feature type="transmembrane region" description="Helical" evidence="1">
    <location>
        <begin position="35"/>
        <end position="53"/>
    </location>
</feature>
<dbReference type="AlphaFoldDB" id="A0A3S4YI14"/>
<protein>
    <submittedName>
        <fullName evidence="2">Uncharacterized protein</fullName>
    </submittedName>
</protein>
<dbReference type="EMBL" id="LR134529">
    <property type="protein sequence ID" value="VEJ46059.1"/>
    <property type="molecule type" value="Genomic_DNA"/>
</dbReference>
<organism evidence="2 3">
    <name type="scientific">Bartonella vinsonii</name>
    <name type="common">Rochalimaea vinsonii</name>
    <dbReference type="NCBI Taxonomy" id="33047"/>
    <lineage>
        <taxon>Bacteria</taxon>
        <taxon>Pseudomonadati</taxon>
        <taxon>Pseudomonadota</taxon>
        <taxon>Alphaproteobacteria</taxon>
        <taxon>Hyphomicrobiales</taxon>
        <taxon>Bartonellaceae</taxon>
        <taxon>Bartonella</taxon>
    </lineage>
</organism>
<sequence length="56" mass="6332">MFYERAYGSLKPFKRECVIMKGAIKIIIVISFKDFGGFGGFGGACLIFLLIFFNKK</sequence>
<evidence type="ECO:0000256" key="1">
    <source>
        <dbReference type="SAM" id="Phobius"/>
    </source>
</evidence>
<dbReference type="Proteomes" id="UP000274201">
    <property type="component" value="Chromosome"/>
</dbReference>